<evidence type="ECO:0000256" key="3">
    <source>
        <dbReference type="ARBA" id="ARBA00022516"/>
    </source>
</evidence>
<evidence type="ECO:0000256" key="1">
    <source>
        <dbReference type="ARBA" id="ARBA00005189"/>
    </source>
</evidence>
<keyword evidence="4 7" id="KW-0808">Transferase</keyword>
<keyword evidence="10" id="KW-1185">Reference proteome</keyword>
<comment type="catalytic activity">
    <reaction evidence="7">
        <text>a 1-acyl-sn-glycero-3-phosphate + an acyl-CoA = a 1,2-diacyl-sn-glycero-3-phosphate + CoA</text>
        <dbReference type="Rhea" id="RHEA:19709"/>
        <dbReference type="ChEBI" id="CHEBI:57287"/>
        <dbReference type="ChEBI" id="CHEBI:57970"/>
        <dbReference type="ChEBI" id="CHEBI:58342"/>
        <dbReference type="ChEBI" id="CHEBI:58608"/>
        <dbReference type="EC" id="2.3.1.51"/>
    </reaction>
</comment>
<keyword evidence="5 7" id="KW-0443">Lipid metabolism</keyword>
<protein>
    <recommendedName>
        <fullName evidence="7">1-acyl-sn-glycerol-3-phosphate acyltransferase</fullName>
        <ecNumber evidence="7">2.3.1.51</ecNumber>
    </recommendedName>
</protein>
<evidence type="ECO:0000256" key="6">
    <source>
        <dbReference type="ARBA" id="ARBA00023315"/>
    </source>
</evidence>
<evidence type="ECO:0000313" key="9">
    <source>
        <dbReference type="EMBL" id="MBC5631086.1"/>
    </source>
</evidence>
<feature type="domain" description="Phospholipid/glycerol acyltransferase" evidence="8">
    <location>
        <begin position="70"/>
        <end position="184"/>
    </location>
</feature>
<evidence type="ECO:0000256" key="7">
    <source>
        <dbReference type="RuleBase" id="RU361267"/>
    </source>
</evidence>
<dbReference type="InterPro" id="IPR004552">
    <property type="entry name" value="AGP_acyltrans"/>
</dbReference>
<dbReference type="CDD" id="cd07989">
    <property type="entry name" value="LPLAT_AGPAT-like"/>
    <property type="match status" value="1"/>
</dbReference>
<comment type="domain">
    <text evidence="7">The HXXXXD motif is essential for acyltransferase activity and may constitute the binding site for the phosphate moiety of the glycerol-3-phosphate.</text>
</comment>
<comment type="pathway">
    <text evidence="1">Lipid metabolism.</text>
</comment>
<keyword evidence="3 7" id="KW-0444">Lipid biosynthesis</keyword>
<evidence type="ECO:0000256" key="2">
    <source>
        <dbReference type="ARBA" id="ARBA00008655"/>
    </source>
</evidence>
<keyword evidence="7" id="KW-1208">Phospholipid metabolism</keyword>
<keyword evidence="7" id="KW-0594">Phospholipid biosynthesis</keyword>
<dbReference type="GO" id="GO:0016746">
    <property type="term" value="F:acyltransferase activity"/>
    <property type="evidence" value="ECO:0007669"/>
    <property type="project" value="UniProtKB-KW"/>
</dbReference>
<dbReference type="Pfam" id="PF01553">
    <property type="entry name" value="Acyltransferase"/>
    <property type="match status" value="1"/>
</dbReference>
<comment type="caution">
    <text evidence="9">The sequence shown here is derived from an EMBL/GenBank/DDBJ whole genome shotgun (WGS) entry which is preliminary data.</text>
</comment>
<dbReference type="PANTHER" id="PTHR10434:SF64">
    <property type="entry name" value="1-ACYL-SN-GLYCEROL-3-PHOSPHATE ACYLTRANSFERASE-RELATED"/>
    <property type="match status" value="1"/>
</dbReference>
<dbReference type="Proteomes" id="UP000596929">
    <property type="component" value="Unassembled WGS sequence"/>
</dbReference>
<name>A0ABR7DI70_9CLOT</name>
<gene>
    <name evidence="9" type="ORF">H8S20_19895</name>
</gene>
<comment type="similarity">
    <text evidence="2 7">Belongs to the 1-acyl-sn-glycerol-3-phosphate acyltransferase family.</text>
</comment>
<accession>A0ABR7DI70</accession>
<organism evidence="9 10">
    <name type="scientific">Clostridium hominis</name>
    <dbReference type="NCBI Taxonomy" id="2763036"/>
    <lineage>
        <taxon>Bacteria</taxon>
        <taxon>Bacillati</taxon>
        <taxon>Bacillota</taxon>
        <taxon>Clostridia</taxon>
        <taxon>Eubacteriales</taxon>
        <taxon>Clostridiaceae</taxon>
        <taxon>Clostridium</taxon>
    </lineage>
</organism>
<dbReference type="SUPFAM" id="SSF69593">
    <property type="entry name" value="Glycerol-3-phosphate (1)-acyltransferase"/>
    <property type="match status" value="1"/>
</dbReference>
<reference evidence="9 10" key="1">
    <citation type="submission" date="2020-08" db="EMBL/GenBank/DDBJ databases">
        <title>Genome public.</title>
        <authorList>
            <person name="Liu C."/>
            <person name="Sun Q."/>
        </authorList>
    </citation>
    <scope>NUCLEOTIDE SEQUENCE [LARGE SCALE GENOMIC DNA]</scope>
    <source>
        <strain evidence="9 10">NSJ-6</strain>
    </source>
</reference>
<dbReference type="InterPro" id="IPR002123">
    <property type="entry name" value="Plipid/glycerol_acylTrfase"/>
</dbReference>
<evidence type="ECO:0000313" key="10">
    <source>
        <dbReference type="Proteomes" id="UP000596929"/>
    </source>
</evidence>
<keyword evidence="6 7" id="KW-0012">Acyltransferase</keyword>
<evidence type="ECO:0000256" key="5">
    <source>
        <dbReference type="ARBA" id="ARBA00023098"/>
    </source>
</evidence>
<dbReference type="EC" id="2.3.1.51" evidence="7"/>
<proteinExistence type="inferred from homology"/>
<dbReference type="NCBIfam" id="TIGR00530">
    <property type="entry name" value="AGP_acyltrn"/>
    <property type="match status" value="1"/>
</dbReference>
<evidence type="ECO:0000259" key="8">
    <source>
        <dbReference type="SMART" id="SM00563"/>
    </source>
</evidence>
<dbReference type="PANTHER" id="PTHR10434">
    <property type="entry name" value="1-ACYL-SN-GLYCEROL-3-PHOSPHATE ACYLTRANSFERASE"/>
    <property type="match status" value="1"/>
</dbReference>
<evidence type="ECO:0000256" key="4">
    <source>
        <dbReference type="ARBA" id="ARBA00022679"/>
    </source>
</evidence>
<dbReference type="SMART" id="SM00563">
    <property type="entry name" value="PlsC"/>
    <property type="match status" value="1"/>
</dbReference>
<sequence>MIIKGILYGAYMVILRGKAIKHSWIKKYKGQEEADKYAQQTAYLWGKYTIKTIGIDLDIRGLENIPDEPCVFIGNHTSILDIPIMFYIIDRLVGFVAKKEVLKVPVLGTWLEKGHCIPLDRENPREAIKTINHGVELLKKGYSLAIFPEGTRSKDGNLGVFKKGSLKLATKAKAPIVPIAIDRAYTSFEKDKKFKPSKIKVTFGKAINTAELTKEQEKSLNDDVRSVIESYLS</sequence>
<dbReference type="EMBL" id="JACOOO010000052">
    <property type="protein sequence ID" value="MBC5631086.1"/>
    <property type="molecule type" value="Genomic_DNA"/>
</dbReference>